<dbReference type="STRING" id="883113.HMPREF9708_00343"/>
<comment type="subcellular location">
    <subcellularLocation>
        <location evidence="1">Cell membrane</location>
        <topology evidence="1">Multi-pass membrane protein</topology>
    </subcellularLocation>
</comment>
<keyword evidence="3" id="KW-1003">Cell membrane</keyword>
<keyword evidence="2" id="KW-0813">Transport</keyword>
<dbReference type="Pfam" id="PF07690">
    <property type="entry name" value="MFS_1"/>
    <property type="match status" value="1"/>
</dbReference>
<feature type="transmembrane region" description="Helical" evidence="7">
    <location>
        <begin position="310"/>
        <end position="335"/>
    </location>
</feature>
<dbReference type="Proteomes" id="UP000006190">
    <property type="component" value="Unassembled WGS sequence"/>
</dbReference>
<feature type="transmembrane region" description="Helical" evidence="7">
    <location>
        <begin position="68"/>
        <end position="87"/>
    </location>
</feature>
<dbReference type="CDD" id="cd06173">
    <property type="entry name" value="MFS_MefA_like"/>
    <property type="match status" value="1"/>
</dbReference>
<dbReference type="InterPro" id="IPR036259">
    <property type="entry name" value="MFS_trans_sf"/>
</dbReference>
<dbReference type="eggNOG" id="COG2814">
    <property type="taxonomic scope" value="Bacteria"/>
</dbReference>
<protein>
    <recommendedName>
        <fullName evidence="8">Major facilitator superfamily (MFS) profile domain-containing protein</fullName>
    </recommendedName>
</protein>
<feature type="transmembrane region" description="Helical" evidence="7">
    <location>
        <begin position="228"/>
        <end position="246"/>
    </location>
</feature>
<organism evidence="9 10">
    <name type="scientific">Facklamia languida CCUG 37842</name>
    <dbReference type="NCBI Taxonomy" id="883113"/>
    <lineage>
        <taxon>Bacteria</taxon>
        <taxon>Bacillati</taxon>
        <taxon>Bacillota</taxon>
        <taxon>Bacilli</taxon>
        <taxon>Lactobacillales</taxon>
        <taxon>Aerococcaceae</taxon>
        <taxon>Facklamia</taxon>
    </lineage>
</organism>
<feature type="transmembrane region" description="Helical" evidence="7">
    <location>
        <begin position="399"/>
        <end position="419"/>
    </location>
</feature>
<feature type="transmembrane region" description="Helical" evidence="7">
    <location>
        <begin position="40"/>
        <end position="61"/>
    </location>
</feature>
<feature type="transmembrane region" description="Helical" evidence="7">
    <location>
        <begin position="164"/>
        <end position="184"/>
    </location>
</feature>
<keyword evidence="4 7" id="KW-0812">Transmembrane</keyword>
<dbReference type="PROSITE" id="PS50850">
    <property type="entry name" value="MFS"/>
    <property type="match status" value="1"/>
</dbReference>
<dbReference type="Gene3D" id="1.20.1250.20">
    <property type="entry name" value="MFS general substrate transporter like domains"/>
    <property type="match status" value="1"/>
</dbReference>
<gene>
    <name evidence="9" type="ORF">HMPREF9708_00343</name>
</gene>
<feature type="transmembrane region" description="Helical" evidence="7">
    <location>
        <begin position="138"/>
        <end position="158"/>
    </location>
</feature>
<dbReference type="AlphaFoldDB" id="H3NHK4"/>
<evidence type="ECO:0000256" key="1">
    <source>
        <dbReference type="ARBA" id="ARBA00004651"/>
    </source>
</evidence>
<dbReference type="RefSeq" id="WP_006308286.1">
    <property type="nucleotide sequence ID" value="NZ_JH601133.1"/>
</dbReference>
<evidence type="ECO:0000256" key="2">
    <source>
        <dbReference type="ARBA" id="ARBA00022448"/>
    </source>
</evidence>
<evidence type="ECO:0000313" key="9">
    <source>
        <dbReference type="EMBL" id="EHR38259.1"/>
    </source>
</evidence>
<feature type="transmembrane region" description="Helical" evidence="7">
    <location>
        <begin position="347"/>
        <end position="370"/>
    </location>
</feature>
<evidence type="ECO:0000256" key="7">
    <source>
        <dbReference type="SAM" id="Phobius"/>
    </source>
</evidence>
<keyword evidence="5 7" id="KW-1133">Transmembrane helix</keyword>
<feature type="transmembrane region" description="Helical" evidence="7">
    <location>
        <begin position="286"/>
        <end position="304"/>
    </location>
</feature>
<dbReference type="InterPro" id="IPR011701">
    <property type="entry name" value="MFS"/>
</dbReference>
<accession>H3NHK4</accession>
<evidence type="ECO:0000256" key="3">
    <source>
        <dbReference type="ARBA" id="ARBA00022475"/>
    </source>
</evidence>
<sequence length="433" mass="46818">MKKFLLLWFGELLSTIGSGMTAFALSLYVFQVSGKVSDLSILSLLAFIPAVLISPLGGLLADRYDRRLLMIAGDLLSGGCLAYILWILNQPSGQGQPLVAIYVAIGISSIFLGILEPAYKATVTDLIKPEYYDQASGLVQLAASSKFLISPALAGLILTQFNLSFILIIDICTVFITTIIILMIRITLMNQTKDQVEIPDEQKTRNSLIEDMCEGFQIVRQQTGVHQLIFLMFLACFLMAFIQVLIRPMILAIADAQTLGWVESLAAFGLLLGSAYIGVRGIRIRLGQALGIAGMVAGIFIMLLGASRSLVLIVACLFLFFASLPFLNASADALVRQAIPNQRQGRAWGMIGFLTQIGIAVAFLVAGPLADQVFEPLMAVDGPLAVSPLKVFGLGPGRGIGLLLMIVGFLFTLVFVGTLKNKKIKEMELSPHE</sequence>
<feature type="transmembrane region" description="Helical" evidence="7">
    <location>
        <begin position="99"/>
        <end position="118"/>
    </location>
</feature>
<dbReference type="PANTHER" id="PTHR43266:SF2">
    <property type="entry name" value="MAJOR FACILITATOR SUPERFAMILY (MFS) PROFILE DOMAIN-CONTAINING PROTEIN"/>
    <property type="match status" value="1"/>
</dbReference>
<comment type="caution">
    <text evidence="9">The sequence shown here is derived from an EMBL/GenBank/DDBJ whole genome shotgun (WGS) entry which is preliminary data.</text>
</comment>
<feature type="transmembrane region" description="Helical" evidence="7">
    <location>
        <begin position="258"/>
        <end position="279"/>
    </location>
</feature>
<dbReference type="PATRIC" id="fig|883113.3.peg.348"/>
<evidence type="ECO:0000256" key="6">
    <source>
        <dbReference type="ARBA" id="ARBA00023136"/>
    </source>
</evidence>
<keyword evidence="10" id="KW-1185">Reference proteome</keyword>
<evidence type="ECO:0000313" key="10">
    <source>
        <dbReference type="Proteomes" id="UP000006190"/>
    </source>
</evidence>
<dbReference type="OrthoDB" id="9775268at2"/>
<dbReference type="InterPro" id="IPR020846">
    <property type="entry name" value="MFS_dom"/>
</dbReference>
<evidence type="ECO:0000256" key="5">
    <source>
        <dbReference type="ARBA" id="ARBA00022989"/>
    </source>
</evidence>
<feature type="domain" description="Major facilitator superfamily (MFS) profile" evidence="8">
    <location>
        <begin position="3"/>
        <end position="420"/>
    </location>
</feature>
<reference evidence="9 10" key="1">
    <citation type="submission" date="2012-01" db="EMBL/GenBank/DDBJ databases">
        <title>The Genome Sequence of Facklamia languida CCUG 37842.</title>
        <authorList>
            <consortium name="The Broad Institute Genome Sequencing Platform"/>
            <person name="Earl A."/>
            <person name="Ward D."/>
            <person name="Feldgarden M."/>
            <person name="Gevers D."/>
            <person name="Huys G."/>
            <person name="Young S.K."/>
            <person name="Zeng Q."/>
            <person name="Gargeya S."/>
            <person name="Fitzgerald M."/>
            <person name="Haas B."/>
            <person name="Abouelleil A."/>
            <person name="Alvarado L."/>
            <person name="Arachchi H.M."/>
            <person name="Berlin A."/>
            <person name="Chapman S.B."/>
            <person name="Gearin G."/>
            <person name="Goldberg J."/>
            <person name="Griggs A."/>
            <person name="Gujja S."/>
            <person name="Hansen M."/>
            <person name="Heiman D."/>
            <person name="Howarth C."/>
            <person name="Larimer J."/>
            <person name="Lui A."/>
            <person name="MacDonald P.J.P."/>
            <person name="McCowen C."/>
            <person name="Montmayeur A."/>
            <person name="Murphy C."/>
            <person name="Neiman D."/>
            <person name="Pearson M."/>
            <person name="Priest M."/>
            <person name="Roberts A."/>
            <person name="Saif S."/>
            <person name="Shea T."/>
            <person name="Sisk P."/>
            <person name="Stolte C."/>
            <person name="Sykes S."/>
            <person name="Wortman J."/>
            <person name="Nusbaum C."/>
            <person name="Birren B."/>
        </authorList>
    </citation>
    <scope>NUCLEOTIDE SEQUENCE [LARGE SCALE GENOMIC DNA]</scope>
    <source>
        <strain evidence="9 10">CCUG 37842</strain>
    </source>
</reference>
<dbReference type="GO" id="GO:0022857">
    <property type="term" value="F:transmembrane transporter activity"/>
    <property type="evidence" value="ECO:0007669"/>
    <property type="project" value="InterPro"/>
</dbReference>
<dbReference type="EMBL" id="AGEG01000002">
    <property type="protein sequence ID" value="EHR38259.1"/>
    <property type="molecule type" value="Genomic_DNA"/>
</dbReference>
<proteinExistence type="predicted"/>
<evidence type="ECO:0000256" key="4">
    <source>
        <dbReference type="ARBA" id="ARBA00022692"/>
    </source>
</evidence>
<dbReference type="GO" id="GO:0005886">
    <property type="term" value="C:plasma membrane"/>
    <property type="evidence" value="ECO:0007669"/>
    <property type="project" value="UniProtKB-SubCell"/>
</dbReference>
<name>H3NHK4_9LACT</name>
<dbReference type="SUPFAM" id="SSF103473">
    <property type="entry name" value="MFS general substrate transporter"/>
    <property type="match status" value="1"/>
</dbReference>
<evidence type="ECO:0000259" key="8">
    <source>
        <dbReference type="PROSITE" id="PS50850"/>
    </source>
</evidence>
<dbReference type="PANTHER" id="PTHR43266">
    <property type="entry name" value="MACROLIDE-EFFLUX PROTEIN"/>
    <property type="match status" value="1"/>
</dbReference>
<keyword evidence="6 7" id="KW-0472">Membrane</keyword>
<dbReference type="HOGENOM" id="CLU_034180_16_0_9"/>